<organism evidence="1 2">
    <name type="scientific">Auriscalpium vulgare</name>
    <dbReference type="NCBI Taxonomy" id="40419"/>
    <lineage>
        <taxon>Eukaryota</taxon>
        <taxon>Fungi</taxon>
        <taxon>Dikarya</taxon>
        <taxon>Basidiomycota</taxon>
        <taxon>Agaricomycotina</taxon>
        <taxon>Agaricomycetes</taxon>
        <taxon>Russulales</taxon>
        <taxon>Auriscalpiaceae</taxon>
        <taxon>Auriscalpium</taxon>
    </lineage>
</organism>
<protein>
    <submittedName>
        <fullName evidence="1">Uncharacterized protein</fullName>
    </submittedName>
</protein>
<proteinExistence type="predicted"/>
<sequence length="263" mass="28783">MDTREATSESHTAEWIVENIVNAIGPSRFSGLTCDSTGNTRASRSIAILALMPTALNLADVCHHLNRTILEINLITVFKPVIRVVRQTITLFHTSHAGHAALKKAREDLNTGRGLEAIGTTRFATIPLSARSVHRSLPAIKKVVSKSLKGTYEQGIAEYFQLSPDDIQTFKFESGLSQFIAATLPATKALACLEALEATAGDVYVFWHAVIRATEDALQNPRLYFDSEVANAIRGILNARHRQLFLDGNIANNAYIVAAYLNP</sequence>
<comment type="caution">
    <text evidence="1">The sequence shown here is derived from an EMBL/GenBank/DDBJ whole genome shotgun (WGS) entry which is preliminary data.</text>
</comment>
<reference evidence="1" key="2">
    <citation type="journal article" date="2022" name="New Phytol.">
        <title>Evolutionary transition to the ectomycorrhizal habit in the genomes of a hyperdiverse lineage of mushroom-forming fungi.</title>
        <authorList>
            <person name="Looney B."/>
            <person name="Miyauchi S."/>
            <person name="Morin E."/>
            <person name="Drula E."/>
            <person name="Courty P.E."/>
            <person name="Kohler A."/>
            <person name="Kuo A."/>
            <person name="LaButti K."/>
            <person name="Pangilinan J."/>
            <person name="Lipzen A."/>
            <person name="Riley R."/>
            <person name="Andreopoulos W."/>
            <person name="He G."/>
            <person name="Johnson J."/>
            <person name="Nolan M."/>
            <person name="Tritt A."/>
            <person name="Barry K.W."/>
            <person name="Grigoriev I.V."/>
            <person name="Nagy L.G."/>
            <person name="Hibbett D."/>
            <person name="Henrissat B."/>
            <person name="Matheny P.B."/>
            <person name="Labbe J."/>
            <person name="Martin F.M."/>
        </authorList>
    </citation>
    <scope>NUCLEOTIDE SEQUENCE</scope>
    <source>
        <strain evidence="1">FP105234-sp</strain>
    </source>
</reference>
<keyword evidence="2" id="KW-1185">Reference proteome</keyword>
<accession>A0ACB8R6T9</accession>
<evidence type="ECO:0000313" key="1">
    <source>
        <dbReference type="EMBL" id="KAI0039829.1"/>
    </source>
</evidence>
<dbReference type="EMBL" id="MU276258">
    <property type="protein sequence ID" value="KAI0039829.1"/>
    <property type="molecule type" value="Genomic_DNA"/>
</dbReference>
<gene>
    <name evidence="1" type="ORF">FA95DRAFT_1449938</name>
</gene>
<dbReference type="Proteomes" id="UP000814033">
    <property type="component" value="Unassembled WGS sequence"/>
</dbReference>
<reference evidence="1" key="1">
    <citation type="submission" date="2021-02" db="EMBL/GenBank/DDBJ databases">
        <authorList>
            <consortium name="DOE Joint Genome Institute"/>
            <person name="Ahrendt S."/>
            <person name="Looney B.P."/>
            <person name="Miyauchi S."/>
            <person name="Morin E."/>
            <person name="Drula E."/>
            <person name="Courty P.E."/>
            <person name="Chicoki N."/>
            <person name="Fauchery L."/>
            <person name="Kohler A."/>
            <person name="Kuo A."/>
            <person name="Labutti K."/>
            <person name="Pangilinan J."/>
            <person name="Lipzen A."/>
            <person name="Riley R."/>
            <person name="Andreopoulos W."/>
            <person name="He G."/>
            <person name="Johnson J."/>
            <person name="Barry K.W."/>
            <person name="Grigoriev I.V."/>
            <person name="Nagy L."/>
            <person name="Hibbett D."/>
            <person name="Henrissat B."/>
            <person name="Matheny P.B."/>
            <person name="Labbe J."/>
            <person name="Martin F."/>
        </authorList>
    </citation>
    <scope>NUCLEOTIDE SEQUENCE</scope>
    <source>
        <strain evidence="1">FP105234-sp</strain>
    </source>
</reference>
<name>A0ACB8R6T9_9AGAM</name>
<feature type="non-terminal residue" evidence="1">
    <location>
        <position position="263"/>
    </location>
</feature>
<evidence type="ECO:0000313" key="2">
    <source>
        <dbReference type="Proteomes" id="UP000814033"/>
    </source>
</evidence>